<dbReference type="GO" id="GO:0006302">
    <property type="term" value="P:double-strand break repair"/>
    <property type="evidence" value="ECO:0007669"/>
    <property type="project" value="InterPro"/>
</dbReference>
<evidence type="ECO:0000256" key="4">
    <source>
        <dbReference type="ARBA" id="ARBA00022741"/>
    </source>
</evidence>
<dbReference type="InterPro" id="IPR027417">
    <property type="entry name" value="P-loop_NTPase"/>
</dbReference>
<keyword evidence="5" id="KW-0862">Zinc</keyword>
<dbReference type="InterPro" id="IPR041236">
    <property type="entry name" value="PriA_C"/>
</dbReference>
<evidence type="ECO:0000256" key="7">
    <source>
        <dbReference type="ARBA" id="ARBA00023125"/>
    </source>
</evidence>
<feature type="non-terminal residue" evidence="9">
    <location>
        <position position="1"/>
    </location>
</feature>
<comment type="caution">
    <text evidence="9">The sequence shown here is derived from an EMBL/GenBank/DDBJ whole genome shotgun (WGS) entry which is preliminary data.</text>
</comment>
<dbReference type="GO" id="GO:0005524">
    <property type="term" value="F:ATP binding"/>
    <property type="evidence" value="ECO:0007669"/>
    <property type="project" value="UniProtKB-KW"/>
</dbReference>
<protein>
    <recommendedName>
        <fullName evidence="8">Helicase C-terminal domain-containing protein</fullName>
    </recommendedName>
</protein>
<dbReference type="Gene3D" id="3.40.50.300">
    <property type="entry name" value="P-loop containing nucleotide triphosphate hydrolases"/>
    <property type="match status" value="1"/>
</dbReference>
<dbReference type="SMART" id="SM00490">
    <property type="entry name" value="HELICc"/>
    <property type="match status" value="1"/>
</dbReference>
<proteinExistence type="predicted"/>
<evidence type="ECO:0000256" key="2">
    <source>
        <dbReference type="ARBA" id="ARBA00022705"/>
    </source>
</evidence>
<dbReference type="NCBIfam" id="TIGR00595">
    <property type="entry name" value="priA"/>
    <property type="match status" value="1"/>
</dbReference>
<keyword evidence="1" id="KW-0639">Primosome</keyword>
<reference evidence="9" key="1">
    <citation type="journal article" date="2015" name="Nature">
        <title>Complex archaea that bridge the gap between prokaryotes and eukaryotes.</title>
        <authorList>
            <person name="Spang A."/>
            <person name="Saw J.H."/>
            <person name="Jorgensen S.L."/>
            <person name="Zaremba-Niedzwiedzka K."/>
            <person name="Martijn J."/>
            <person name="Lind A.E."/>
            <person name="van Eijk R."/>
            <person name="Schleper C."/>
            <person name="Guy L."/>
            <person name="Ettema T.J."/>
        </authorList>
    </citation>
    <scope>NUCLEOTIDE SEQUENCE</scope>
</reference>
<dbReference type="PROSITE" id="PS51194">
    <property type="entry name" value="HELICASE_CTER"/>
    <property type="match status" value="1"/>
</dbReference>
<dbReference type="GO" id="GO:0003677">
    <property type="term" value="F:DNA binding"/>
    <property type="evidence" value="ECO:0007669"/>
    <property type="project" value="UniProtKB-KW"/>
</dbReference>
<dbReference type="InterPro" id="IPR005259">
    <property type="entry name" value="PriA"/>
</dbReference>
<keyword evidence="3" id="KW-0479">Metal-binding</keyword>
<dbReference type="GO" id="GO:0006310">
    <property type="term" value="P:DNA recombination"/>
    <property type="evidence" value="ECO:0007669"/>
    <property type="project" value="InterPro"/>
</dbReference>
<keyword evidence="2" id="KW-0235">DNA replication</keyword>
<dbReference type="EMBL" id="LAZR01063196">
    <property type="protein sequence ID" value="KKK59978.1"/>
    <property type="molecule type" value="Genomic_DNA"/>
</dbReference>
<dbReference type="GO" id="GO:0046872">
    <property type="term" value="F:metal ion binding"/>
    <property type="evidence" value="ECO:0007669"/>
    <property type="project" value="UniProtKB-KW"/>
</dbReference>
<evidence type="ECO:0000256" key="1">
    <source>
        <dbReference type="ARBA" id="ARBA00022515"/>
    </source>
</evidence>
<accession>A0A0F8WTE5</accession>
<organism evidence="9">
    <name type="scientific">marine sediment metagenome</name>
    <dbReference type="NCBI Taxonomy" id="412755"/>
    <lineage>
        <taxon>unclassified sequences</taxon>
        <taxon>metagenomes</taxon>
        <taxon>ecological metagenomes</taxon>
    </lineage>
</organism>
<dbReference type="GO" id="GO:1990077">
    <property type="term" value="C:primosome complex"/>
    <property type="evidence" value="ECO:0007669"/>
    <property type="project" value="UniProtKB-KW"/>
</dbReference>
<evidence type="ECO:0000259" key="8">
    <source>
        <dbReference type="PROSITE" id="PS51194"/>
    </source>
</evidence>
<feature type="domain" description="Helicase C-terminal" evidence="8">
    <location>
        <begin position="1"/>
        <end position="134"/>
    </location>
</feature>
<name>A0A0F8WTE5_9ZZZZ</name>
<dbReference type="Pfam" id="PF18074">
    <property type="entry name" value="PriA_C"/>
    <property type="match status" value="1"/>
</dbReference>
<dbReference type="Pfam" id="PF00271">
    <property type="entry name" value="Helicase_C"/>
    <property type="match status" value="1"/>
</dbReference>
<keyword evidence="4" id="KW-0547">Nucleotide-binding</keyword>
<dbReference type="GO" id="GO:0043138">
    <property type="term" value="F:3'-5' DNA helicase activity"/>
    <property type="evidence" value="ECO:0007669"/>
    <property type="project" value="TreeGrafter"/>
</dbReference>
<evidence type="ECO:0000313" key="9">
    <source>
        <dbReference type="EMBL" id="KKK59978.1"/>
    </source>
</evidence>
<keyword evidence="7" id="KW-0238">DNA-binding</keyword>
<dbReference type="GO" id="GO:0006270">
    <property type="term" value="P:DNA replication initiation"/>
    <property type="evidence" value="ECO:0007669"/>
    <property type="project" value="TreeGrafter"/>
</dbReference>
<keyword evidence="6" id="KW-0067">ATP-binding</keyword>
<evidence type="ECO:0000256" key="6">
    <source>
        <dbReference type="ARBA" id="ARBA00022840"/>
    </source>
</evidence>
<evidence type="ECO:0000256" key="5">
    <source>
        <dbReference type="ARBA" id="ARBA00022833"/>
    </source>
</evidence>
<dbReference type="InterPro" id="IPR001650">
    <property type="entry name" value="Helicase_C-like"/>
</dbReference>
<dbReference type="SUPFAM" id="SSF52540">
    <property type="entry name" value="P-loop containing nucleoside triphosphate hydrolases"/>
    <property type="match status" value="1"/>
</dbReference>
<gene>
    <name evidence="9" type="ORF">LCGC14_3028950</name>
</gene>
<evidence type="ECO:0000256" key="3">
    <source>
        <dbReference type="ARBA" id="ARBA00022723"/>
    </source>
</evidence>
<sequence length="237" mass="27164">EKIEGVLNDYFPGAVVARMDTDTVKSRGSIAEILSAFSKKEIDILIGTQMVTKGLHFPDVTLVGVLNADISLNFPDFRSSERTFNLITQVSGRAGRSEKGGEVIIQTYNPAHYSIQAAKNQDYEEFFVKEIKYRQNLCYPPFCRIIRLVFRGNDSKKLFETAYTAVSFIQERTENYISILGPAFCPFSRIKKYFRVHIIIKLDQLEPVRSILKELIKSQSKNREQYMEIDIDPLSML</sequence>
<dbReference type="PANTHER" id="PTHR30580">
    <property type="entry name" value="PRIMOSOMAL PROTEIN N"/>
    <property type="match status" value="1"/>
</dbReference>
<dbReference type="AlphaFoldDB" id="A0A0F8WTE5"/>
<dbReference type="GO" id="GO:0006269">
    <property type="term" value="P:DNA replication, synthesis of primer"/>
    <property type="evidence" value="ECO:0007669"/>
    <property type="project" value="UniProtKB-KW"/>
</dbReference>
<dbReference type="PANTHER" id="PTHR30580:SF0">
    <property type="entry name" value="PRIMOSOMAL PROTEIN N"/>
    <property type="match status" value="1"/>
</dbReference>